<feature type="transmembrane region" description="Helical" evidence="1">
    <location>
        <begin position="6"/>
        <end position="25"/>
    </location>
</feature>
<reference evidence="2 3" key="1">
    <citation type="submission" date="2022-10" db="EMBL/GenBank/DDBJ databases">
        <title>The complete genomes of actinobacterial strains from the NBC collection.</title>
        <authorList>
            <person name="Joergensen T.S."/>
            <person name="Alvarez Arevalo M."/>
            <person name="Sterndorff E.B."/>
            <person name="Faurdal D."/>
            <person name="Vuksanovic O."/>
            <person name="Mourched A.-S."/>
            <person name="Charusanti P."/>
            <person name="Shaw S."/>
            <person name="Blin K."/>
            <person name="Weber T."/>
        </authorList>
    </citation>
    <scope>NUCLEOTIDE SEQUENCE [LARGE SCALE GENOMIC DNA]</scope>
    <source>
        <strain evidence="2 3">NBC_01413</strain>
    </source>
</reference>
<proteinExistence type="predicted"/>
<gene>
    <name evidence="2" type="ORF">OG308_23370</name>
</gene>
<dbReference type="Proteomes" id="UP001621418">
    <property type="component" value="Chromosome"/>
</dbReference>
<evidence type="ECO:0000256" key="1">
    <source>
        <dbReference type="SAM" id="Phobius"/>
    </source>
</evidence>
<dbReference type="RefSeq" id="WP_364656378.1">
    <property type="nucleotide sequence ID" value="NZ_CP109527.1"/>
</dbReference>
<sequence>MKNTTALVIGAATYVAGLGLGYSVLLRKRIVTWGATRDEAERTMPGDELLANPDIRTTRAITVAADPAAIWPWLVQIGPGRGGAYTYDWIENLLGLDMHSTDEILPEFQHPALGDVIALGTNGPRMRIGVLEADRSLVFGSEDGNWVWSFNLYPEPAGTRLISRNLISLTGASPRSRLFTRLVGEPGSLIMERKMLSGIRTRAERMVMSHSAF</sequence>
<dbReference type="EMBL" id="CP109527">
    <property type="protein sequence ID" value="WTY34249.1"/>
    <property type="molecule type" value="Genomic_DNA"/>
</dbReference>
<keyword evidence="1" id="KW-0472">Membrane</keyword>
<accession>A0ABZ1N2V9</accession>
<evidence type="ECO:0000313" key="3">
    <source>
        <dbReference type="Proteomes" id="UP001621418"/>
    </source>
</evidence>
<keyword evidence="1" id="KW-1133">Transmembrane helix</keyword>
<protein>
    <submittedName>
        <fullName evidence="2">SRPBCC family protein</fullName>
    </submittedName>
</protein>
<dbReference type="Gene3D" id="3.30.530.20">
    <property type="match status" value="1"/>
</dbReference>
<organism evidence="2 3">
    <name type="scientific">Nocardia salmonicida</name>
    <dbReference type="NCBI Taxonomy" id="53431"/>
    <lineage>
        <taxon>Bacteria</taxon>
        <taxon>Bacillati</taxon>
        <taxon>Actinomycetota</taxon>
        <taxon>Actinomycetes</taxon>
        <taxon>Mycobacteriales</taxon>
        <taxon>Nocardiaceae</taxon>
        <taxon>Nocardia</taxon>
    </lineage>
</organism>
<keyword evidence="1" id="KW-0812">Transmembrane</keyword>
<evidence type="ECO:0000313" key="2">
    <source>
        <dbReference type="EMBL" id="WTY34249.1"/>
    </source>
</evidence>
<dbReference type="InterPro" id="IPR023393">
    <property type="entry name" value="START-like_dom_sf"/>
</dbReference>
<keyword evidence="3" id="KW-1185">Reference proteome</keyword>
<name>A0ABZ1N2V9_9NOCA</name>